<reference evidence="12 13" key="1">
    <citation type="submission" date="2018-05" db="EMBL/GenBank/DDBJ databases">
        <title>Lujinxingia marina gen. nov. sp. nov., a new facultative anaerobic member of the class Deltaproteobacteria, and proposal of Lujinxingaceae fam. nov.</title>
        <authorList>
            <person name="Li C.-M."/>
        </authorList>
    </citation>
    <scope>NUCLEOTIDE SEQUENCE [LARGE SCALE GENOMIC DNA]</scope>
    <source>
        <strain evidence="12 13">B210</strain>
    </source>
</reference>
<evidence type="ECO:0000256" key="3">
    <source>
        <dbReference type="ARBA" id="ARBA00010312"/>
    </source>
</evidence>
<keyword evidence="4" id="KW-0004">4Fe-4S</keyword>
<dbReference type="SUPFAM" id="SSF53706">
    <property type="entry name" value="Formate dehydrogenase/DMSO reductase, domains 1-3"/>
    <property type="match status" value="1"/>
</dbReference>
<comment type="caution">
    <text evidence="12">The sequence shown here is derived from an EMBL/GenBank/DDBJ whole genome shotgun (WGS) entry which is preliminary data.</text>
</comment>
<keyword evidence="8" id="KW-0408">Iron</keyword>
<dbReference type="RefSeq" id="WP_111731282.1">
    <property type="nucleotide sequence ID" value="NZ_QHKO01000012.1"/>
</dbReference>
<keyword evidence="5" id="KW-0500">Molybdenum</keyword>
<keyword evidence="7" id="KW-0560">Oxidoreductase</keyword>
<comment type="cofactor">
    <cofactor evidence="1">
        <name>Mo-bis(molybdopterin guanine dinucleotide)</name>
        <dbReference type="ChEBI" id="CHEBI:60539"/>
    </cofactor>
</comment>
<dbReference type="InterPro" id="IPR006656">
    <property type="entry name" value="Mopterin_OxRdtase"/>
</dbReference>
<gene>
    <name evidence="12" type="ORF">DL240_17955</name>
</gene>
<dbReference type="Pfam" id="PF00384">
    <property type="entry name" value="Molybdopterin"/>
    <property type="match status" value="1"/>
</dbReference>
<feature type="domain" description="Molybdopterin oxidoreductase" evidence="10">
    <location>
        <begin position="118"/>
        <end position="492"/>
    </location>
</feature>
<dbReference type="InterPro" id="IPR010046">
    <property type="entry name" value="Mopterin_OxRdtse_a_bac"/>
</dbReference>
<accession>A0A328C6X1</accession>
<comment type="similarity">
    <text evidence="3">Belongs to the prokaryotic molybdopterin-containing oxidoreductase family.</text>
</comment>
<evidence type="ECO:0000313" key="12">
    <source>
        <dbReference type="EMBL" id="RAL20264.1"/>
    </source>
</evidence>
<feature type="domain" description="Molybdopterin dinucleotide-binding" evidence="11">
    <location>
        <begin position="644"/>
        <end position="750"/>
    </location>
</feature>
<comment type="cofactor">
    <cofactor evidence="2">
        <name>[4Fe-4S] cluster</name>
        <dbReference type="ChEBI" id="CHEBI:49883"/>
    </cofactor>
</comment>
<dbReference type="SUPFAM" id="SSF50692">
    <property type="entry name" value="ADC-like"/>
    <property type="match status" value="1"/>
</dbReference>
<evidence type="ECO:0008006" key="14">
    <source>
        <dbReference type="Google" id="ProtNLM"/>
    </source>
</evidence>
<evidence type="ECO:0000256" key="2">
    <source>
        <dbReference type="ARBA" id="ARBA00001966"/>
    </source>
</evidence>
<dbReference type="InterPro" id="IPR050123">
    <property type="entry name" value="Prok_molybdopt-oxidoreductase"/>
</dbReference>
<dbReference type="CDD" id="cd02787">
    <property type="entry name" value="MopB_CT_ydeP"/>
    <property type="match status" value="1"/>
</dbReference>
<keyword evidence="9" id="KW-0411">Iron-sulfur</keyword>
<dbReference type="OrthoDB" id="9757870at2"/>
<dbReference type="InterPro" id="IPR041953">
    <property type="entry name" value="YdeP_MopB"/>
</dbReference>
<evidence type="ECO:0000313" key="13">
    <source>
        <dbReference type="Proteomes" id="UP000249169"/>
    </source>
</evidence>
<organism evidence="12 13">
    <name type="scientific">Lujinxingia litoralis</name>
    <dbReference type="NCBI Taxonomy" id="2211119"/>
    <lineage>
        <taxon>Bacteria</taxon>
        <taxon>Deltaproteobacteria</taxon>
        <taxon>Bradymonadales</taxon>
        <taxon>Lujinxingiaceae</taxon>
        <taxon>Lujinxingia</taxon>
    </lineage>
</organism>
<dbReference type="GO" id="GO:0016020">
    <property type="term" value="C:membrane"/>
    <property type="evidence" value="ECO:0007669"/>
    <property type="project" value="TreeGrafter"/>
</dbReference>
<proteinExistence type="inferred from homology"/>
<evidence type="ECO:0000256" key="7">
    <source>
        <dbReference type="ARBA" id="ARBA00023002"/>
    </source>
</evidence>
<name>A0A328C6X1_9DELT</name>
<dbReference type="GO" id="GO:0008863">
    <property type="term" value="F:formate dehydrogenase (NAD+) activity"/>
    <property type="evidence" value="ECO:0007669"/>
    <property type="project" value="InterPro"/>
</dbReference>
<evidence type="ECO:0000256" key="8">
    <source>
        <dbReference type="ARBA" id="ARBA00023004"/>
    </source>
</evidence>
<dbReference type="PIRSF" id="PIRSF000144">
    <property type="entry name" value="CbbBc"/>
    <property type="match status" value="1"/>
</dbReference>
<sequence length="763" mass="83894">MSDNGKNLPVKLPEPTSYDKAAGGLDALISTARNVLEQPGLIRGVRALANVNQTEGFDCPGCAWPDPDHRSAFEFCENGAKAVADEATRFKVDPAFFENHPISELRERSGHWLNKQGRLTHPMRRRPGSDHYEPLSWEEAFSLIGQHLNALDHPDQALFYTSGRTSNEAAFLYQLLARQLGTNNLPDCSNMCHESSGTGMNEAIGVGKGTVSLDDFEQTDAIFIFGQNPGTNHPRMLSALQAARRRGTTIVAINPLKEPGLVAFQHPKELYRRPTDLADIYLQLRIGSDIALLKGLMKCFVAAEAERPGQVLDHDFIATHTRGVEAHLEDLHQTSWETIVQETGLSREQIEAAARVAIDARSLIACWAMGLTQHSHGVANIQQVINFLLMRGFMGRPGSGACPVRGHSNVQGDRTMGIWEKPTDAFLDRLGAHFGFEPPREHGLDTVGAIEAMHQGKARVFIAMGGNFLMAAPDTERTAEALERCELTVQISTKLNHSHLVTGQHALILPCLGRTERDLQAGRPQFVTVEDSMSVVQASRGHLPPASDQLMSEPRIVQQIARATFDPADSPIDWTRFEGPYDPIRDAIAAVIPGFDAFNQRIRQNPTGFVLPNGARERDFHTTSGFANFIVSPIQPLPLAEGQLVMMTIRSHDQYNTTVYGLHDRYRGIHNKRRVVLLNPADLAARGLAPGDLVDLISHFEGQERRADAFEVVAYDIPAGCAATYFPEANPLVPLQQIDRKSRTPASKSVIISLVPSRPADAA</sequence>
<dbReference type="EMBL" id="QHKO01000012">
    <property type="protein sequence ID" value="RAL20264.1"/>
    <property type="molecule type" value="Genomic_DNA"/>
</dbReference>
<dbReference type="CDD" id="cd02767">
    <property type="entry name" value="MopB_ydeP"/>
    <property type="match status" value="1"/>
</dbReference>
<dbReference type="GO" id="GO:0030151">
    <property type="term" value="F:molybdenum ion binding"/>
    <property type="evidence" value="ECO:0007669"/>
    <property type="project" value="InterPro"/>
</dbReference>
<dbReference type="Gene3D" id="3.40.228.10">
    <property type="entry name" value="Dimethylsulfoxide Reductase, domain 2"/>
    <property type="match status" value="1"/>
</dbReference>
<dbReference type="InterPro" id="IPR037951">
    <property type="entry name" value="MopB_CT_YdeP"/>
</dbReference>
<dbReference type="Gene3D" id="2.40.40.20">
    <property type="match status" value="1"/>
</dbReference>
<dbReference type="AlphaFoldDB" id="A0A328C6X1"/>
<protein>
    <recommendedName>
        <fullName evidence="14">CbbBc protein</fullName>
    </recommendedName>
</protein>
<dbReference type="InterPro" id="IPR009010">
    <property type="entry name" value="Asp_de-COase-like_dom_sf"/>
</dbReference>
<dbReference type="InterPro" id="IPR006657">
    <property type="entry name" value="MoPterin_dinucl-bd_dom"/>
</dbReference>
<keyword evidence="6" id="KW-0479">Metal-binding</keyword>
<dbReference type="PANTHER" id="PTHR43105:SF4">
    <property type="entry name" value="PROTEIN YDEP"/>
    <property type="match status" value="1"/>
</dbReference>
<dbReference type="Gene3D" id="3.40.50.740">
    <property type="match status" value="1"/>
</dbReference>
<dbReference type="Pfam" id="PF01568">
    <property type="entry name" value="Molydop_binding"/>
    <property type="match status" value="1"/>
</dbReference>
<evidence type="ECO:0000256" key="1">
    <source>
        <dbReference type="ARBA" id="ARBA00001942"/>
    </source>
</evidence>
<evidence type="ECO:0000256" key="4">
    <source>
        <dbReference type="ARBA" id="ARBA00022485"/>
    </source>
</evidence>
<evidence type="ECO:0000259" key="10">
    <source>
        <dbReference type="Pfam" id="PF00384"/>
    </source>
</evidence>
<dbReference type="GO" id="GO:0043546">
    <property type="term" value="F:molybdopterin cofactor binding"/>
    <property type="evidence" value="ECO:0007669"/>
    <property type="project" value="InterPro"/>
</dbReference>
<dbReference type="NCBIfam" id="TIGR01701">
    <property type="entry name" value="Fdhalpha-like"/>
    <property type="match status" value="1"/>
</dbReference>
<evidence type="ECO:0000256" key="5">
    <source>
        <dbReference type="ARBA" id="ARBA00022505"/>
    </source>
</evidence>
<evidence type="ECO:0000256" key="9">
    <source>
        <dbReference type="ARBA" id="ARBA00023014"/>
    </source>
</evidence>
<evidence type="ECO:0000259" key="11">
    <source>
        <dbReference type="Pfam" id="PF01568"/>
    </source>
</evidence>
<keyword evidence="13" id="KW-1185">Reference proteome</keyword>
<dbReference type="PANTHER" id="PTHR43105">
    <property type="entry name" value="RESPIRATORY NITRATE REDUCTASE"/>
    <property type="match status" value="1"/>
</dbReference>
<evidence type="ECO:0000256" key="6">
    <source>
        <dbReference type="ARBA" id="ARBA00022723"/>
    </source>
</evidence>
<dbReference type="GO" id="GO:0051539">
    <property type="term" value="F:4 iron, 4 sulfur cluster binding"/>
    <property type="evidence" value="ECO:0007669"/>
    <property type="project" value="UniProtKB-KW"/>
</dbReference>
<dbReference type="Proteomes" id="UP000249169">
    <property type="component" value="Unassembled WGS sequence"/>
</dbReference>